<accession>A0AAN6G5V3</accession>
<organism evidence="2 3">
    <name type="scientific">Tilletia horrida</name>
    <dbReference type="NCBI Taxonomy" id="155126"/>
    <lineage>
        <taxon>Eukaryota</taxon>
        <taxon>Fungi</taxon>
        <taxon>Dikarya</taxon>
        <taxon>Basidiomycota</taxon>
        <taxon>Ustilaginomycotina</taxon>
        <taxon>Exobasidiomycetes</taxon>
        <taxon>Tilletiales</taxon>
        <taxon>Tilletiaceae</taxon>
        <taxon>Tilletia</taxon>
    </lineage>
</organism>
<protein>
    <submittedName>
        <fullName evidence="2">Uncharacterized protein</fullName>
    </submittedName>
</protein>
<sequence>MTILNIHAGSLPSFSLRLKQGEELPQLRQRVAKKIRLQLEDGIPMVLSYRSGQKLYTLEDNDDFEIFLERFAKEAEAHVYVESPEIPTSGSPHFGGEEHAEGPHLPQLDDSTLVARSVGRGKTGAVSIHRVQPNPVTSAEEFAEAGGVSGGGRDSILYPPPREPAPLPGYSKPKVPEPSSSTGGHGASDANSVHTAKTGRSGKTGAGASTANSVPAHKMAFQEFHAQLGVRLLKGSIGPVQDVPMMLKSGYRHVYVSRNFALTHGFIPKDTTPGTYGFNGITNLGKWPIQVGSKAVSLTVMLAEDSYFPVTLGRSFMEKRGVRTDPIDMTSVTFMDNGERADVEVVVVRDEKGEPVNIS</sequence>
<name>A0AAN6G5V3_9BASI</name>
<evidence type="ECO:0000313" key="3">
    <source>
        <dbReference type="Proteomes" id="UP001176521"/>
    </source>
</evidence>
<dbReference type="Proteomes" id="UP001176521">
    <property type="component" value="Unassembled WGS sequence"/>
</dbReference>
<keyword evidence="3" id="KW-1185">Reference proteome</keyword>
<comment type="caution">
    <text evidence="2">The sequence shown here is derived from an EMBL/GenBank/DDBJ whole genome shotgun (WGS) entry which is preliminary data.</text>
</comment>
<evidence type="ECO:0000313" key="2">
    <source>
        <dbReference type="EMBL" id="KAK0522076.1"/>
    </source>
</evidence>
<feature type="region of interest" description="Disordered" evidence="1">
    <location>
        <begin position="84"/>
        <end position="107"/>
    </location>
</feature>
<proteinExistence type="predicted"/>
<feature type="region of interest" description="Disordered" evidence="1">
    <location>
        <begin position="143"/>
        <end position="211"/>
    </location>
</feature>
<dbReference type="AlphaFoldDB" id="A0AAN6G5V3"/>
<gene>
    <name evidence="2" type="ORF">OC842_006578</name>
</gene>
<reference evidence="2" key="1">
    <citation type="journal article" date="2023" name="PhytoFront">
        <title>Draft Genome Resources of Seven Strains of Tilletia horrida, Causal Agent of Kernel Smut of Rice.</title>
        <authorList>
            <person name="Khanal S."/>
            <person name="Antony Babu S."/>
            <person name="Zhou X.G."/>
        </authorList>
    </citation>
    <scope>NUCLEOTIDE SEQUENCE</scope>
    <source>
        <strain evidence="2">TX3</strain>
    </source>
</reference>
<evidence type="ECO:0000256" key="1">
    <source>
        <dbReference type="SAM" id="MobiDB-lite"/>
    </source>
</evidence>
<dbReference type="EMBL" id="JAPDMQ010000616">
    <property type="protein sequence ID" value="KAK0522076.1"/>
    <property type="molecule type" value="Genomic_DNA"/>
</dbReference>
<feature type="compositionally biased region" description="Pro residues" evidence="1">
    <location>
        <begin position="158"/>
        <end position="167"/>
    </location>
</feature>